<dbReference type="InterPro" id="IPR044925">
    <property type="entry name" value="His-Me_finger_sf"/>
</dbReference>
<evidence type="ECO:0000313" key="10">
    <source>
        <dbReference type="Proteomes" id="UP000183832"/>
    </source>
</evidence>
<feature type="domain" description="ENPP1-3/EXOG-like endonuclease/phosphodiesterase" evidence="7">
    <location>
        <begin position="944"/>
        <end position="1163"/>
    </location>
</feature>
<dbReference type="SMART" id="SM00892">
    <property type="entry name" value="Endonuclease_NS"/>
    <property type="match status" value="3"/>
</dbReference>
<feature type="domain" description="DNA/RNA non-specific endonuclease/pyrophosphatase/phosphodiesterase" evidence="8">
    <location>
        <begin position="598"/>
        <end position="826"/>
    </location>
</feature>
<dbReference type="GO" id="GO:0046872">
    <property type="term" value="F:metal ion binding"/>
    <property type="evidence" value="ECO:0007669"/>
    <property type="project" value="UniProtKB-KW"/>
</dbReference>
<dbReference type="Proteomes" id="UP000183832">
    <property type="component" value="Unassembled WGS sequence"/>
</dbReference>
<proteinExistence type="inferred from homology"/>
<feature type="domain" description="DNA/RNA non-specific endonuclease/pyrophosphatase/phosphodiesterase" evidence="8">
    <location>
        <begin position="169"/>
        <end position="437"/>
    </location>
</feature>
<comment type="similarity">
    <text evidence="1">Belongs to the DNA/RNA non-specific endonuclease family.</text>
</comment>
<evidence type="ECO:0000259" key="8">
    <source>
        <dbReference type="SMART" id="SM00892"/>
    </source>
</evidence>
<dbReference type="PANTHER" id="PTHR13966:SF19">
    <property type="entry name" value="NUCLEASE EXOG, MITOCHONDRIAL"/>
    <property type="match status" value="1"/>
</dbReference>
<evidence type="ECO:0000256" key="2">
    <source>
        <dbReference type="ARBA" id="ARBA00022722"/>
    </source>
</evidence>
<dbReference type="CDD" id="cd00091">
    <property type="entry name" value="NUC"/>
    <property type="match status" value="2"/>
</dbReference>
<reference evidence="9 10" key="1">
    <citation type="submission" date="2015-04" db="EMBL/GenBank/DDBJ databases">
        <authorList>
            <person name="Syromyatnikov M.Y."/>
            <person name="Popov V.N."/>
        </authorList>
    </citation>
    <scope>NUCLEOTIDE SEQUENCE [LARGE SCALE GENOMIC DNA]</scope>
</reference>
<dbReference type="GO" id="GO:0004521">
    <property type="term" value="F:RNA endonuclease activity"/>
    <property type="evidence" value="ECO:0007669"/>
    <property type="project" value="TreeGrafter"/>
</dbReference>
<gene>
    <name evidence="9" type="primary">putative GK16832</name>
    <name evidence="9" type="ORF">CLUMA_CG011633</name>
</gene>
<dbReference type="InterPro" id="IPR040255">
    <property type="entry name" value="Non-specific_endonuclease"/>
</dbReference>
<dbReference type="GO" id="GO:0000014">
    <property type="term" value="F:single-stranded DNA endodeoxyribonuclease activity"/>
    <property type="evidence" value="ECO:0007669"/>
    <property type="project" value="TreeGrafter"/>
</dbReference>
<dbReference type="EMBL" id="CVRI01000047">
    <property type="protein sequence ID" value="CRK98271.1"/>
    <property type="molecule type" value="Genomic_DNA"/>
</dbReference>
<evidence type="ECO:0000256" key="5">
    <source>
        <dbReference type="PIRSR" id="PIRSR640255-2"/>
    </source>
</evidence>
<dbReference type="FunFam" id="3.40.570.10:FF:000007">
    <property type="entry name" value="Alkaline nuclease"/>
    <property type="match status" value="2"/>
</dbReference>
<feature type="domain" description="DNA/RNA non-specific endonuclease/pyrophosphatase/phosphodiesterase" evidence="8">
    <location>
        <begin position="943"/>
        <end position="1187"/>
    </location>
</feature>
<dbReference type="SMART" id="SM00477">
    <property type="entry name" value="NUC"/>
    <property type="match status" value="1"/>
</dbReference>
<evidence type="ECO:0000256" key="1">
    <source>
        <dbReference type="ARBA" id="ARBA00010052"/>
    </source>
</evidence>
<sequence>MKRIFSSKWILIILIDFIYVTKNKSSGYQFLDNFFKYLSVDNVTLDDRFQCEIDVGNNDLGSPQPLFIRPGTSMLIYPANHTGILTMKKSQQIEVFCTNGFSRPHEAKGNLVSVSCAYGNKFYSNGRLYNLNEFSCRKFPHHSVHRSYKEKCFNGGLWVDIGFVVEKRLIKVMNVCHDPVTEQTYYVKYRLTPANIAAQQGLNRPKFFQDDFFPGKEINFLYTRSRQRETISKILKSEELGHELVQEKGNAFLSRGHLAARGDFVYINEQRSTFHYINVAPQVFKKLFLLNYRKLKQELSNLFVFIFQWQSFNGLNWRAIEDGSRRLAANRKKTFDVYTGTHGVMKLNDTDGNEQEIYLDPDNRKIPVPKIFYKILIDTSEKSGVALIGVNNPHISIEAIRRDYIVCNDISHQIKYIKWRPEDIRRGYSYACSVDDFLRNVPHLTNITVSMDRRQLWILINLVNACLGSVVASDYINNDDSGCTININGDLSDVQPLIIKPGAAAFIYPEDRNGIIYLDNGQEIEIYCSNGFNSPVGIANLATAKCVDENLFEVQGVPYNFKDFSCTQIPTHVARKTGKKCYENAEEVEIGFDVGNRFLKVFEVCHDEIREANYYAKYRLTPANEGYQRSYPRPRFITGSFFDGKNVDALYSRAVQRETIAGLIGSFQLAETYIEATSDIFMSRGHLAAKVDFIYGSQWQRFNALNWEAIEDGTRKLAADRNITLDVYTGTYGVMNLRDSVGNFRNIHLFVNGADRRIPVPMLFYKVLLNRSDNEGIVLIGVNNPHLMFDEIMSDYVICTDVSDSINYINWQKTDISRGYSYASFASCSIKVNGDLGEPQPLLIRPGMSEFFFPSGRDGIITMNENEQIELYCSSGFDSPSNAGNTVMASCTTGNQFLFNGIRYNFIQFSCKSYPVHVARESGARCYNNGYIVKHGFDVGNRFLNVYDSCHDKVREENYYSYYQLTPANDGYQAGFPRPNFITGGFFGGKNVDSLYTRYNQRNTIAGILGSYDLALQYIEETSDVYMSRGHLAAKADFIFGNQHRATFYFTNVAPQWQKFNALNWVAVEDGSRILAADRNINLDVYTGTFGTATLRDIYGNPQPLYFYVNGSTRQIPVPKLFYRILINKADNSGVVLIGVNNPHLTLEEIKKDYIICTDVSSQINYINWQKDNIERGYSYACTVNDFVKAVPHVSVSASKLLV</sequence>
<evidence type="ECO:0000259" key="7">
    <source>
        <dbReference type="SMART" id="SM00477"/>
    </source>
</evidence>
<feature type="chain" id="PRO_5009619105" evidence="6">
    <location>
        <begin position="26"/>
        <end position="1203"/>
    </location>
</feature>
<dbReference type="STRING" id="568069.A0A1J1IDA7"/>
<dbReference type="InterPro" id="IPR044929">
    <property type="entry name" value="DNA/RNA_non-sp_Endonuclease_sf"/>
</dbReference>
<dbReference type="SUPFAM" id="SSF54060">
    <property type="entry name" value="His-Me finger endonucleases"/>
    <property type="match status" value="4"/>
</dbReference>
<keyword evidence="10" id="KW-1185">Reference proteome</keyword>
<dbReference type="PANTHER" id="PTHR13966">
    <property type="entry name" value="ENDONUCLEASE RELATED"/>
    <property type="match status" value="1"/>
</dbReference>
<keyword evidence="2" id="KW-0540">Nuclease</keyword>
<protein>
    <submittedName>
        <fullName evidence="9">CLUMA_CG011633, isoform A</fullName>
    </submittedName>
</protein>
<keyword evidence="5" id="KW-0479">Metal-binding</keyword>
<dbReference type="Gene3D" id="3.40.570.10">
    <property type="entry name" value="Extracellular Endonuclease, subunit A"/>
    <property type="match status" value="3"/>
</dbReference>
<dbReference type="Pfam" id="PF01223">
    <property type="entry name" value="Endonuclease_NS"/>
    <property type="match status" value="4"/>
</dbReference>
<dbReference type="GO" id="GO:0003676">
    <property type="term" value="F:nucleic acid binding"/>
    <property type="evidence" value="ECO:0007669"/>
    <property type="project" value="InterPro"/>
</dbReference>
<organism evidence="9 10">
    <name type="scientific">Clunio marinus</name>
    <dbReference type="NCBI Taxonomy" id="568069"/>
    <lineage>
        <taxon>Eukaryota</taxon>
        <taxon>Metazoa</taxon>
        <taxon>Ecdysozoa</taxon>
        <taxon>Arthropoda</taxon>
        <taxon>Hexapoda</taxon>
        <taxon>Insecta</taxon>
        <taxon>Pterygota</taxon>
        <taxon>Neoptera</taxon>
        <taxon>Endopterygota</taxon>
        <taxon>Diptera</taxon>
        <taxon>Nematocera</taxon>
        <taxon>Chironomoidea</taxon>
        <taxon>Chironomidae</taxon>
        <taxon>Clunio</taxon>
    </lineage>
</organism>
<dbReference type="GO" id="GO:0005743">
    <property type="term" value="C:mitochondrial inner membrane"/>
    <property type="evidence" value="ECO:0007669"/>
    <property type="project" value="TreeGrafter"/>
</dbReference>
<dbReference type="GO" id="GO:0006309">
    <property type="term" value="P:apoptotic DNA fragmentation"/>
    <property type="evidence" value="ECO:0007669"/>
    <property type="project" value="TreeGrafter"/>
</dbReference>
<evidence type="ECO:0000313" key="9">
    <source>
        <dbReference type="EMBL" id="CRK98271.1"/>
    </source>
</evidence>
<feature type="active site" description="Proton acceptor" evidence="4">
    <location>
        <position position="1031"/>
    </location>
</feature>
<feature type="binding site" evidence="5">
    <location>
        <position position="1061"/>
    </location>
    <ligand>
        <name>Mg(2+)</name>
        <dbReference type="ChEBI" id="CHEBI:18420"/>
        <note>catalytic</note>
    </ligand>
</feature>
<dbReference type="InterPro" id="IPR001604">
    <property type="entry name" value="Endo_G_ENPP1-like_dom"/>
</dbReference>
<accession>A0A1J1IDA7</accession>
<keyword evidence="3" id="KW-0378">Hydrolase</keyword>
<evidence type="ECO:0000256" key="6">
    <source>
        <dbReference type="SAM" id="SignalP"/>
    </source>
</evidence>
<evidence type="ECO:0000256" key="4">
    <source>
        <dbReference type="PIRSR" id="PIRSR640255-1"/>
    </source>
</evidence>
<dbReference type="AlphaFoldDB" id="A0A1J1IDA7"/>
<evidence type="ECO:0000256" key="3">
    <source>
        <dbReference type="ARBA" id="ARBA00022759"/>
    </source>
</evidence>
<name>A0A1J1IDA7_9DIPT</name>
<feature type="signal peptide" evidence="6">
    <location>
        <begin position="1"/>
        <end position="25"/>
    </location>
</feature>
<keyword evidence="6" id="KW-0732">Signal</keyword>
<dbReference type="GO" id="GO:0005634">
    <property type="term" value="C:nucleus"/>
    <property type="evidence" value="ECO:0007669"/>
    <property type="project" value="TreeGrafter"/>
</dbReference>
<dbReference type="OrthoDB" id="5960141at2759"/>
<dbReference type="InterPro" id="IPR020821">
    <property type="entry name" value="ENPP1-3/EXOG-like_nuc-like"/>
</dbReference>
<keyword evidence="3" id="KW-0255">Endonuclease</keyword>